<keyword evidence="3" id="KW-1133">Transmembrane helix</keyword>
<dbReference type="GO" id="GO:0016020">
    <property type="term" value="C:membrane"/>
    <property type="evidence" value="ECO:0007669"/>
    <property type="project" value="UniProtKB-SubCell"/>
</dbReference>
<dbReference type="STRING" id="1121927.GOHSU_02_01130"/>
<dbReference type="Proteomes" id="UP000053405">
    <property type="component" value="Unassembled WGS sequence"/>
</dbReference>
<evidence type="ECO:0000313" key="7">
    <source>
        <dbReference type="Proteomes" id="UP000053405"/>
    </source>
</evidence>
<gene>
    <name evidence="6" type="ORF">GOHSU_02_01130</name>
</gene>
<accession>L7L4X4</accession>
<feature type="compositionally biased region" description="Basic residues" evidence="5">
    <location>
        <begin position="324"/>
        <end position="335"/>
    </location>
</feature>
<evidence type="ECO:0000256" key="2">
    <source>
        <dbReference type="ARBA" id="ARBA00022692"/>
    </source>
</evidence>
<comment type="subcellular location">
    <subcellularLocation>
        <location evidence="1">Membrane</location>
        <topology evidence="1">Multi-pass membrane protein</topology>
    </subcellularLocation>
</comment>
<keyword evidence="4" id="KW-0472">Membrane</keyword>
<reference evidence="6 7" key="1">
    <citation type="submission" date="2012-12" db="EMBL/GenBank/DDBJ databases">
        <title>Whole genome shotgun sequence of Gordonia hirsuta NBRC 16056.</title>
        <authorList>
            <person name="Isaki-Nakamura S."/>
            <person name="Hosoyama A."/>
            <person name="Tsuchikane K."/>
            <person name="Katsumata H."/>
            <person name="Baba S."/>
            <person name="Yamazaki S."/>
            <person name="Fujita N."/>
        </authorList>
    </citation>
    <scope>NUCLEOTIDE SEQUENCE [LARGE SCALE GENOMIC DNA]</scope>
    <source>
        <strain evidence="6 7">NBRC 16056</strain>
    </source>
</reference>
<feature type="compositionally biased region" description="Basic and acidic residues" evidence="5">
    <location>
        <begin position="305"/>
        <end position="323"/>
    </location>
</feature>
<dbReference type="EMBL" id="BANT01000002">
    <property type="protein sequence ID" value="GAC55969.1"/>
    <property type="molecule type" value="Genomic_DNA"/>
</dbReference>
<evidence type="ECO:0000256" key="1">
    <source>
        <dbReference type="ARBA" id="ARBA00004141"/>
    </source>
</evidence>
<dbReference type="Pfam" id="PF07681">
    <property type="entry name" value="DoxX"/>
    <property type="match status" value="1"/>
</dbReference>
<dbReference type="InterPro" id="IPR032808">
    <property type="entry name" value="DoxX"/>
</dbReference>
<evidence type="ECO:0008006" key="8">
    <source>
        <dbReference type="Google" id="ProtNLM"/>
    </source>
</evidence>
<comment type="caution">
    <text evidence="6">The sequence shown here is derived from an EMBL/GenBank/DDBJ whole genome shotgun (WGS) entry which is preliminary data.</text>
</comment>
<dbReference type="eggNOG" id="COG2259">
    <property type="taxonomic scope" value="Bacteria"/>
</dbReference>
<dbReference type="OrthoDB" id="329282at2"/>
<evidence type="ECO:0000313" key="6">
    <source>
        <dbReference type="EMBL" id="GAC55969.1"/>
    </source>
</evidence>
<keyword evidence="2" id="KW-0812">Transmembrane</keyword>
<organism evidence="6 7">
    <name type="scientific">Gordonia hirsuta DSM 44140 = NBRC 16056</name>
    <dbReference type="NCBI Taxonomy" id="1121927"/>
    <lineage>
        <taxon>Bacteria</taxon>
        <taxon>Bacillati</taxon>
        <taxon>Actinomycetota</taxon>
        <taxon>Actinomycetes</taxon>
        <taxon>Mycobacteriales</taxon>
        <taxon>Gordoniaceae</taxon>
        <taxon>Gordonia</taxon>
    </lineage>
</organism>
<dbReference type="AlphaFoldDB" id="L7L4X4"/>
<keyword evidence="7" id="KW-1185">Reference proteome</keyword>
<evidence type="ECO:0000256" key="3">
    <source>
        <dbReference type="ARBA" id="ARBA00022989"/>
    </source>
</evidence>
<proteinExistence type="predicted"/>
<evidence type="ECO:0000256" key="5">
    <source>
        <dbReference type="SAM" id="MobiDB-lite"/>
    </source>
</evidence>
<sequence>MILRKIARPMLASAFVASGAELLRAPRHAAATVQPMLDSGRDALPAPVADRVPQNAATAMRIAGAVQVGGGVLLATGKAPRFASAVLATTLVPVTVYDGAFWTETDPVRREARKVGLIKNVGLLGGALIASADTAGEPSLAWRTRNTVQEARVAGLVAAKEAQVAGKLGKRAAKRTARRAARHALRSGGHPVAALALPAVARVGKHAVTHLNGDSPEENLHELAERAAVVADKARGRAEVAAVKVQANAPVVAAKVRNRADEAAERIADRAPLVADRAREGTEHAKDLAISLGEKAREQAPVVADRAREGAEQAKDLAEETGRKVKTRWRERRAS</sequence>
<feature type="region of interest" description="Disordered" evidence="5">
    <location>
        <begin position="305"/>
        <end position="335"/>
    </location>
</feature>
<name>L7L4X4_9ACTN</name>
<evidence type="ECO:0000256" key="4">
    <source>
        <dbReference type="ARBA" id="ARBA00023136"/>
    </source>
</evidence>
<dbReference type="RefSeq" id="WP_005935261.1">
    <property type="nucleotide sequence ID" value="NZ_ATVK01000040.1"/>
</dbReference>
<protein>
    <recommendedName>
        <fullName evidence="8">DoxX family protein</fullName>
    </recommendedName>
</protein>